<protein>
    <submittedName>
        <fullName evidence="1">Uncharacterized protein</fullName>
    </submittedName>
</protein>
<proteinExistence type="predicted"/>
<gene>
    <name evidence="1" type="ORF">AB3N04_06165</name>
</gene>
<reference evidence="1" key="1">
    <citation type="submission" date="2024-07" db="EMBL/GenBank/DDBJ databases">
        <title>Identification and characteristics of an arsenic-resistant bacterial isolate, which belongs to a novel species.</title>
        <authorList>
            <person name="Juszczyk A."/>
            <person name="Kowalczyk A."/>
            <person name="Was K."/>
            <person name="Kosowicz W."/>
            <person name="Budzyn A."/>
            <person name="Latowski D."/>
        </authorList>
    </citation>
    <scope>NUCLEOTIDE SEQUENCE</scope>
    <source>
        <strain evidence="1">As8PL</strain>
    </source>
</reference>
<dbReference type="AlphaFoldDB" id="A0AB39BX57"/>
<evidence type="ECO:0000313" key="1">
    <source>
        <dbReference type="EMBL" id="XDI37896.1"/>
    </source>
</evidence>
<dbReference type="RefSeq" id="WP_368505223.1">
    <property type="nucleotide sequence ID" value="NZ_CP162551.1"/>
</dbReference>
<name>A0AB39BX57_9BACI</name>
<organism evidence="1">
    <name type="scientific">Alkalihalophilus sp. As8PL</name>
    <dbReference type="NCBI Taxonomy" id="3237103"/>
    <lineage>
        <taxon>Bacteria</taxon>
        <taxon>Bacillati</taxon>
        <taxon>Bacillota</taxon>
        <taxon>Bacilli</taxon>
        <taxon>Bacillales</taxon>
        <taxon>Bacillaceae</taxon>
        <taxon>Alkalihalophilus</taxon>
    </lineage>
</organism>
<sequence length="119" mass="13974">MPYKELEKNEELKLLLSEIREGMEPQEEIKPYQMILNGKEYSDISEEEYDIHSDIDQPIFIFNQISLNDTEVSYKGRSTSIPLRNAAILEYLMKNPNEVTRQDIIFPDSHNSPEIQKQP</sequence>
<accession>A0AB39BX57</accession>
<dbReference type="EMBL" id="CP162551">
    <property type="protein sequence ID" value="XDI37896.1"/>
    <property type="molecule type" value="Genomic_DNA"/>
</dbReference>